<keyword evidence="1" id="KW-0805">Transcription regulation</keyword>
<dbReference type="SMART" id="SM00347">
    <property type="entry name" value="HTH_MARR"/>
    <property type="match status" value="1"/>
</dbReference>
<protein>
    <submittedName>
        <fullName evidence="5">MarR family transcriptional regulator</fullName>
    </submittedName>
</protein>
<evidence type="ECO:0000256" key="1">
    <source>
        <dbReference type="ARBA" id="ARBA00023015"/>
    </source>
</evidence>
<keyword evidence="2" id="KW-0238">DNA-binding</keyword>
<evidence type="ECO:0000313" key="5">
    <source>
        <dbReference type="EMBL" id="ASS91109.1"/>
    </source>
</evidence>
<dbReference type="InterPro" id="IPR000835">
    <property type="entry name" value="HTH_MarR-typ"/>
</dbReference>
<evidence type="ECO:0000313" key="6">
    <source>
        <dbReference type="Proteomes" id="UP000214606"/>
    </source>
</evidence>
<dbReference type="AlphaFoldDB" id="A0A223E7A1"/>
<keyword evidence="3" id="KW-0804">Transcription</keyword>
<evidence type="ECO:0000259" key="4">
    <source>
        <dbReference type="PROSITE" id="PS50995"/>
    </source>
</evidence>
<accession>A0A223E7A1</accession>
<name>A0A223E7A1_9BACI</name>
<dbReference type="PROSITE" id="PS50995">
    <property type="entry name" value="HTH_MARR_2"/>
    <property type="match status" value="1"/>
</dbReference>
<dbReference type="PANTHER" id="PTHR42756">
    <property type="entry name" value="TRANSCRIPTIONAL REGULATOR, MARR"/>
    <property type="match status" value="1"/>
</dbReference>
<dbReference type="EMBL" id="CP017703">
    <property type="protein sequence ID" value="ASS91109.1"/>
    <property type="molecule type" value="Genomic_DNA"/>
</dbReference>
<dbReference type="Pfam" id="PF01047">
    <property type="entry name" value="MarR"/>
    <property type="match status" value="1"/>
</dbReference>
<dbReference type="GO" id="GO:0003700">
    <property type="term" value="F:DNA-binding transcription factor activity"/>
    <property type="evidence" value="ECO:0007669"/>
    <property type="project" value="InterPro"/>
</dbReference>
<dbReference type="InterPro" id="IPR036390">
    <property type="entry name" value="WH_DNA-bd_sf"/>
</dbReference>
<dbReference type="PANTHER" id="PTHR42756:SF1">
    <property type="entry name" value="TRANSCRIPTIONAL REPRESSOR OF EMRAB OPERON"/>
    <property type="match status" value="1"/>
</dbReference>
<dbReference type="GO" id="GO:0003677">
    <property type="term" value="F:DNA binding"/>
    <property type="evidence" value="ECO:0007669"/>
    <property type="project" value="UniProtKB-KW"/>
</dbReference>
<proteinExistence type="predicted"/>
<organism evidence="5 6">
    <name type="scientific">Aeribacillus pallidus</name>
    <dbReference type="NCBI Taxonomy" id="33936"/>
    <lineage>
        <taxon>Bacteria</taxon>
        <taxon>Bacillati</taxon>
        <taxon>Bacillota</taxon>
        <taxon>Bacilli</taxon>
        <taxon>Bacillales</taxon>
        <taxon>Bacillaceae</taxon>
        <taxon>Aeribacillus</taxon>
    </lineage>
</organism>
<dbReference type="KEGG" id="apak:AP3564_13545"/>
<dbReference type="Gene3D" id="1.10.10.10">
    <property type="entry name" value="Winged helix-like DNA-binding domain superfamily/Winged helix DNA-binding domain"/>
    <property type="match status" value="1"/>
</dbReference>
<dbReference type="RefSeq" id="WP_094245729.1">
    <property type="nucleotide sequence ID" value="NZ_CP017703.1"/>
</dbReference>
<dbReference type="InterPro" id="IPR036388">
    <property type="entry name" value="WH-like_DNA-bd_sf"/>
</dbReference>
<evidence type="ECO:0000256" key="3">
    <source>
        <dbReference type="ARBA" id="ARBA00023163"/>
    </source>
</evidence>
<gene>
    <name evidence="5" type="ORF">AP3564_13545</name>
</gene>
<dbReference type="PRINTS" id="PR00598">
    <property type="entry name" value="HTHMARR"/>
</dbReference>
<feature type="domain" description="HTH marR-type" evidence="4">
    <location>
        <begin position="6"/>
        <end position="141"/>
    </location>
</feature>
<reference evidence="5 6" key="1">
    <citation type="submission" date="2016-10" db="EMBL/GenBank/DDBJ databases">
        <title>The whole genome sequencing and assembly of Aeribacillus pallidus KCTC3564 strain.</title>
        <authorList>
            <person name="Lee Y.-J."/>
            <person name="Park M.-K."/>
            <person name="Yi H."/>
            <person name="Bahn Y.-S."/>
            <person name="Kim J.F."/>
            <person name="Lee D.-W."/>
        </authorList>
    </citation>
    <scope>NUCLEOTIDE SEQUENCE [LARGE SCALE GENOMIC DNA]</scope>
    <source>
        <strain evidence="5 6">KCTC3564</strain>
    </source>
</reference>
<evidence type="ECO:0000256" key="2">
    <source>
        <dbReference type="ARBA" id="ARBA00023125"/>
    </source>
</evidence>
<dbReference type="SUPFAM" id="SSF46785">
    <property type="entry name" value="Winged helix' DNA-binding domain"/>
    <property type="match status" value="1"/>
</dbReference>
<dbReference type="Proteomes" id="UP000214606">
    <property type="component" value="Chromosome"/>
</dbReference>
<sequence>MDRKKIDELIERYIKVSFIVTKRAEELVKCEIDPNITNEQHYLLRYIHQKERCTSTELANVFRVNKSAITAMINRLVEKGFVQRIRDEKDRRVIYLALTEKGSNLFASTEERVHKVVGSFITKFSEDEIESFIQTYEKLANVLLELEVES</sequence>